<dbReference type="PROSITE" id="PS50850">
    <property type="entry name" value="MFS"/>
    <property type="match status" value="1"/>
</dbReference>
<keyword evidence="3 6" id="KW-0812">Transmembrane</keyword>
<feature type="transmembrane region" description="Helical" evidence="6">
    <location>
        <begin position="346"/>
        <end position="369"/>
    </location>
</feature>
<feature type="domain" description="Major facilitator superfamily (MFS) profile" evidence="7">
    <location>
        <begin position="24"/>
        <end position="436"/>
    </location>
</feature>
<feature type="transmembrane region" description="Helical" evidence="6">
    <location>
        <begin position="381"/>
        <end position="405"/>
    </location>
</feature>
<evidence type="ECO:0000256" key="4">
    <source>
        <dbReference type="ARBA" id="ARBA00022989"/>
    </source>
</evidence>
<organism evidence="8 9">
    <name type="scientific">Bacillus sonorensis</name>
    <dbReference type="NCBI Taxonomy" id="119858"/>
    <lineage>
        <taxon>Bacteria</taxon>
        <taxon>Bacillati</taxon>
        <taxon>Bacillota</taxon>
        <taxon>Bacilli</taxon>
        <taxon>Bacillales</taxon>
        <taxon>Bacillaceae</taxon>
        <taxon>Bacillus</taxon>
    </lineage>
</organism>
<keyword evidence="9" id="KW-1185">Reference proteome</keyword>
<feature type="transmembrane region" description="Helical" evidence="6">
    <location>
        <begin position="20"/>
        <end position="37"/>
    </location>
</feature>
<name>A0ABM6LCD8_9BACI</name>
<keyword evidence="2" id="KW-0813">Transport</keyword>
<comment type="subcellular location">
    <subcellularLocation>
        <location evidence="1">Cell membrane</location>
        <topology evidence="1">Multi-pass membrane protein</topology>
    </subcellularLocation>
</comment>
<dbReference type="Proteomes" id="UP000196877">
    <property type="component" value="Chromosome"/>
</dbReference>
<proteinExistence type="predicted"/>
<dbReference type="GeneID" id="92855565"/>
<feature type="transmembrane region" description="Helical" evidence="6">
    <location>
        <begin position="57"/>
        <end position="78"/>
    </location>
</feature>
<feature type="transmembrane region" description="Helical" evidence="6">
    <location>
        <begin position="295"/>
        <end position="315"/>
    </location>
</feature>
<dbReference type="InterPro" id="IPR020846">
    <property type="entry name" value="MFS_dom"/>
</dbReference>
<sequence length="454" mass="49401">MRNRTVHPGEVMAASKFNKVHLTVFLWCFFAIAFDGYDIAMYGVSLPWLMEEWSLTAIQAGAIGSYTLVGMMLGALLFSPIADKFGRKKVLGLCIFLFSLFTAASGLIDSPLLFTIMRFIAALGMGGLMPNAISLMTEYSPKKNRAVIVAAMYCGYSVGGVLASLVGIFVVPGTSWRVLYLLGVIPLLALPFFFRQFPESLSFYILQKQTKKLAKILNSVHPHGRYSESDDYQFFSMKETTKGFPVKKLFKQKRAPSTFAFWLSVFSCLLMVYGLNTWLPKMMQESGYGLSSSLSFNLVLCLGQAAGALIGGYLADKAGHKKVLAGMYLLGACCFAAFGFTTHHALLYLLIGLGGACTVGTQNIANPYISEYYPKEIRATGIGWALGIGRIGAIIAPSLFAFILSTGIDPARAFMTFAIPSLIGALGIMLIQENHASFDLMSKPKSGGIKLQAK</sequence>
<keyword evidence="5 6" id="KW-0472">Membrane</keyword>
<feature type="transmembrane region" description="Helical" evidence="6">
    <location>
        <begin position="177"/>
        <end position="194"/>
    </location>
</feature>
<dbReference type="SUPFAM" id="SSF103473">
    <property type="entry name" value="MFS general substrate transporter"/>
    <property type="match status" value="1"/>
</dbReference>
<feature type="transmembrane region" description="Helical" evidence="6">
    <location>
        <begin position="322"/>
        <end position="340"/>
    </location>
</feature>
<dbReference type="InterPro" id="IPR036259">
    <property type="entry name" value="MFS_trans_sf"/>
</dbReference>
<evidence type="ECO:0000313" key="8">
    <source>
        <dbReference type="EMBL" id="ASB86950.1"/>
    </source>
</evidence>
<dbReference type="Gene3D" id="1.20.1250.20">
    <property type="entry name" value="MFS general substrate transporter like domains"/>
    <property type="match status" value="1"/>
</dbReference>
<dbReference type="PANTHER" id="PTHR23508:SF10">
    <property type="entry name" value="CARBOXYLIC ACID TRANSPORTER PROTEIN HOMOLOG"/>
    <property type="match status" value="1"/>
</dbReference>
<dbReference type="CDD" id="cd17365">
    <property type="entry name" value="MFS_PcaK_like"/>
    <property type="match status" value="1"/>
</dbReference>
<dbReference type="Pfam" id="PF07690">
    <property type="entry name" value="MFS_1"/>
    <property type="match status" value="2"/>
</dbReference>
<gene>
    <name evidence="8" type="ORF">S101395_00395</name>
</gene>
<dbReference type="InterPro" id="IPR011701">
    <property type="entry name" value="MFS"/>
</dbReference>
<feature type="transmembrane region" description="Helical" evidence="6">
    <location>
        <begin position="257"/>
        <end position="275"/>
    </location>
</feature>
<accession>A0ABM6LCD8</accession>
<evidence type="ECO:0000256" key="5">
    <source>
        <dbReference type="ARBA" id="ARBA00023136"/>
    </source>
</evidence>
<feature type="transmembrane region" description="Helical" evidence="6">
    <location>
        <begin position="114"/>
        <end position="135"/>
    </location>
</feature>
<dbReference type="PANTHER" id="PTHR23508">
    <property type="entry name" value="CARBOXYLIC ACID TRANSPORTER PROTEIN HOMOLOG"/>
    <property type="match status" value="1"/>
</dbReference>
<evidence type="ECO:0000256" key="3">
    <source>
        <dbReference type="ARBA" id="ARBA00022692"/>
    </source>
</evidence>
<reference evidence="8 9" key="1">
    <citation type="submission" date="2017-06" db="EMBL/GenBank/DDBJ databases">
        <title>Genome sequence of Bacillus sonorensis strain SRCM101395.</title>
        <authorList>
            <person name="Cho S.H."/>
        </authorList>
    </citation>
    <scope>NUCLEOTIDE SEQUENCE [LARGE SCALE GENOMIC DNA]</scope>
    <source>
        <strain evidence="8 9">SRCM101395</strain>
    </source>
</reference>
<dbReference type="EMBL" id="CP021920">
    <property type="protein sequence ID" value="ASB86950.1"/>
    <property type="molecule type" value="Genomic_DNA"/>
</dbReference>
<evidence type="ECO:0000313" key="9">
    <source>
        <dbReference type="Proteomes" id="UP000196877"/>
    </source>
</evidence>
<evidence type="ECO:0000256" key="2">
    <source>
        <dbReference type="ARBA" id="ARBA00022448"/>
    </source>
</evidence>
<protein>
    <submittedName>
        <fullName evidence="8">Benzoate transport protein</fullName>
    </submittedName>
</protein>
<evidence type="ECO:0000256" key="6">
    <source>
        <dbReference type="SAM" id="Phobius"/>
    </source>
</evidence>
<dbReference type="RefSeq" id="WP_006639474.1">
    <property type="nucleotide sequence ID" value="NZ_BORD01000001.1"/>
</dbReference>
<evidence type="ECO:0000256" key="1">
    <source>
        <dbReference type="ARBA" id="ARBA00004651"/>
    </source>
</evidence>
<keyword evidence="4 6" id="KW-1133">Transmembrane helix</keyword>
<feature type="transmembrane region" description="Helical" evidence="6">
    <location>
        <begin position="90"/>
        <end position="108"/>
    </location>
</feature>
<feature type="transmembrane region" description="Helical" evidence="6">
    <location>
        <begin position="147"/>
        <end position="171"/>
    </location>
</feature>
<feature type="transmembrane region" description="Helical" evidence="6">
    <location>
        <begin position="411"/>
        <end position="431"/>
    </location>
</feature>
<evidence type="ECO:0000259" key="7">
    <source>
        <dbReference type="PROSITE" id="PS50850"/>
    </source>
</evidence>